<keyword evidence="1" id="KW-1133">Transmembrane helix</keyword>
<keyword evidence="1" id="KW-0472">Membrane</keyword>
<gene>
    <name evidence="2" type="ordered locus">Desmer_2026</name>
</gene>
<dbReference type="Proteomes" id="UP000005262">
    <property type="component" value="Chromosome"/>
</dbReference>
<evidence type="ECO:0000256" key="1">
    <source>
        <dbReference type="SAM" id="Phobius"/>
    </source>
</evidence>
<feature type="transmembrane region" description="Helical" evidence="1">
    <location>
        <begin position="33"/>
        <end position="53"/>
    </location>
</feature>
<name>J7IQ43_DESMD</name>
<evidence type="ECO:0000313" key="3">
    <source>
        <dbReference type="Proteomes" id="UP000005262"/>
    </source>
</evidence>
<sequence>MKFNPIKFGLYGGISFALILTILHYISDRRLGFLWLFGGVAWFLVSVFIGQFLREK</sequence>
<keyword evidence="1" id="KW-0812">Transmembrane</keyword>
<keyword evidence="3" id="KW-1185">Reference proteome</keyword>
<reference evidence="3" key="2">
    <citation type="submission" date="2012-08" db="EMBL/GenBank/DDBJ databases">
        <title>Finished genome of Desulfosporosinus meridiei DSM 13257.</title>
        <authorList>
            <person name="Huntemann M."/>
            <person name="Wei C.-L."/>
            <person name="Han J."/>
            <person name="Detter J.C."/>
            <person name="Han C."/>
            <person name="Davenport K."/>
            <person name="Daligault H."/>
            <person name="Erkkila T."/>
            <person name="Gu W."/>
            <person name="Munk A.C.C."/>
            <person name="Teshima H."/>
            <person name="Xu Y."/>
            <person name="Chain P."/>
            <person name="Tapia R."/>
            <person name="Chen A."/>
            <person name="Krypides N."/>
            <person name="Mavromatis K."/>
            <person name="Markowitz V."/>
            <person name="Szeto E."/>
            <person name="Ivanova N."/>
            <person name="Mikhailova N."/>
            <person name="Ovchinnikova G."/>
            <person name="Pagani I."/>
            <person name="Pati A."/>
            <person name="Goodwin L."/>
            <person name="Peters L."/>
            <person name="Pitluck S."/>
            <person name="Woyke T."/>
            <person name="Pester M."/>
            <person name="Spring S."/>
            <person name="Ollivier B."/>
            <person name="Rattei T."/>
            <person name="Klenk H.-P."/>
            <person name="Wagner M."/>
            <person name="Loy A."/>
        </authorList>
    </citation>
    <scope>NUCLEOTIDE SEQUENCE [LARGE SCALE GENOMIC DNA]</scope>
    <source>
        <strain evidence="3">ATCC BAA-275 / DSM 13257 / NCIMB 13706 / S10</strain>
    </source>
</reference>
<protein>
    <submittedName>
        <fullName evidence="2">Uncharacterized protein</fullName>
    </submittedName>
</protein>
<dbReference type="HOGENOM" id="CLU_3006783_0_0_9"/>
<reference evidence="2 3" key="1">
    <citation type="journal article" date="2012" name="J. Bacteriol.">
        <title>Complete genome sequences of Desulfosporosinus orientis DSM765T, Desulfosporosinus youngiae DSM17734T, Desulfosporosinus meridiei DSM13257T, and Desulfosporosinus acidiphilus DSM22704T.</title>
        <authorList>
            <person name="Pester M."/>
            <person name="Brambilla E."/>
            <person name="Alazard D."/>
            <person name="Rattei T."/>
            <person name="Weinmaier T."/>
            <person name="Han J."/>
            <person name="Lucas S."/>
            <person name="Lapidus A."/>
            <person name="Cheng J.F."/>
            <person name="Goodwin L."/>
            <person name="Pitluck S."/>
            <person name="Peters L."/>
            <person name="Ovchinnikova G."/>
            <person name="Teshima H."/>
            <person name="Detter J.C."/>
            <person name="Han C.S."/>
            <person name="Tapia R."/>
            <person name="Land M.L."/>
            <person name="Hauser L."/>
            <person name="Kyrpides N.C."/>
            <person name="Ivanova N.N."/>
            <person name="Pagani I."/>
            <person name="Huntmann M."/>
            <person name="Wei C.L."/>
            <person name="Davenport K.W."/>
            <person name="Daligault H."/>
            <person name="Chain P.S."/>
            <person name="Chen A."/>
            <person name="Mavromatis K."/>
            <person name="Markowitz V."/>
            <person name="Szeto E."/>
            <person name="Mikhailova N."/>
            <person name="Pati A."/>
            <person name="Wagner M."/>
            <person name="Woyke T."/>
            <person name="Ollivier B."/>
            <person name="Klenk H.P."/>
            <person name="Spring S."/>
            <person name="Loy A."/>
        </authorList>
    </citation>
    <scope>NUCLEOTIDE SEQUENCE [LARGE SCALE GENOMIC DNA]</scope>
    <source>
        <strain evidence="3">ATCC BAA-275 / DSM 13257 / NCIMB 13706 / S10</strain>
    </source>
</reference>
<accession>J7IQ43</accession>
<dbReference type="EMBL" id="CP003629">
    <property type="protein sequence ID" value="AFQ43972.1"/>
    <property type="molecule type" value="Genomic_DNA"/>
</dbReference>
<organism evidence="2 3">
    <name type="scientific">Desulfosporosinus meridiei (strain ATCC BAA-275 / DSM 13257 / KCTC 12902 / NCIMB 13706 / S10)</name>
    <dbReference type="NCBI Taxonomy" id="768704"/>
    <lineage>
        <taxon>Bacteria</taxon>
        <taxon>Bacillati</taxon>
        <taxon>Bacillota</taxon>
        <taxon>Clostridia</taxon>
        <taxon>Eubacteriales</taxon>
        <taxon>Desulfitobacteriaceae</taxon>
        <taxon>Desulfosporosinus</taxon>
    </lineage>
</organism>
<dbReference type="AlphaFoldDB" id="J7IQ43"/>
<feature type="transmembrane region" description="Helical" evidence="1">
    <location>
        <begin position="9"/>
        <end position="27"/>
    </location>
</feature>
<evidence type="ECO:0000313" key="2">
    <source>
        <dbReference type="EMBL" id="AFQ43972.1"/>
    </source>
</evidence>
<dbReference type="KEGG" id="dmi:Desmer_2026"/>
<proteinExistence type="predicted"/>